<feature type="domain" description="Zinc knuckle CX2CX4HX4C" evidence="3">
    <location>
        <begin position="191"/>
        <end position="237"/>
    </location>
</feature>
<dbReference type="OrthoDB" id="1083658at2759"/>
<name>A0A9N7MTJ0_STRHE</name>
<sequence length="490" mass="55194">MDPDDTGPPVTTLSATITDDLGSLLQNIALSESEGNIISLRDDYIKISVVECKRSLFGKVIGDRRAGLIGVRQTMGAIWQIQGQLEVKELKTNYFQFIFGSMEDKLKVLKGTHWFFKNQYLVLAEWEEGKTENHRRFSELQLWVQVSNIPINWLCTEVGLKVGTSFLKVKNMTVVKAGGSRGSFLILLAVIDASKPLPRVAHLKLHNTRVMAIFQYEKLVNVCFYCGIIGNLERGCKKKMEDIANRSLKEGQYGEWLRAVDGPYGYKSSSTSNPDSASPEDNTHNHDTSHAQNEVGTGFKSASSGVQAEIAQEMEQGENGELDLAMEVETMTHIPALSNQSEGGCIGKDKFKQHFRVVVRQDRNIIIWNDPWLPGREDSLPTKTSVGMSRVTWVSKLLQDDGKSWNRDLLEDCFQQQDVEEILKIGSLDPLLHDKWIWMLDSKALLKSLFIEQAKNIPTSVTEKLRYLEKVGLKRLNKALELVQTLDNGF</sequence>
<dbReference type="Pfam" id="PF14111">
    <property type="entry name" value="DUF4283"/>
    <property type="match status" value="1"/>
</dbReference>
<feature type="compositionally biased region" description="Low complexity" evidence="1">
    <location>
        <begin position="268"/>
        <end position="277"/>
    </location>
</feature>
<evidence type="ECO:0000256" key="1">
    <source>
        <dbReference type="SAM" id="MobiDB-lite"/>
    </source>
</evidence>
<gene>
    <name evidence="4" type="ORF">SHERM_17859</name>
</gene>
<protein>
    <recommendedName>
        <fullName evidence="6">DUF4283 domain-containing protein</fullName>
    </recommendedName>
</protein>
<dbReference type="PANTHER" id="PTHR31286">
    <property type="entry name" value="GLYCINE-RICH CELL WALL STRUCTURAL PROTEIN 1.8-LIKE"/>
    <property type="match status" value="1"/>
</dbReference>
<reference evidence="4" key="1">
    <citation type="submission" date="2019-12" db="EMBL/GenBank/DDBJ databases">
        <authorList>
            <person name="Scholes J."/>
        </authorList>
    </citation>
    <scope>NUCLEOTIDE SEQUENCE</scope>
</reference>
<dbReference type="InterPro" id="IPR040256">
    <property type="entry name" value="At4g02000-like"/>
</dbReference>
<evidence type="ECO:0008006" key="6">
    <source>
        <dbReference type="Google" id="ProtNLM"/>
    </source>
</evidence>
<feature type="domain" description="DUF4283" evidence="2">
    <location>
        <begin position="51"/>
        <end position="129"/>
    </location>
</feature>
<dbReference type="Proteomes" id="UP001153555">
    <property type="component" value="Unassembled WGS sequence"/>
</dbReference>
<comment type="caution">
    <text evidence="4">The sequence shown here is derived from an EMBL/GenBank/DDBJ whole genome shotgun (WGS) entry which is preliminary data.</text>
</comment>
<feature type="compositionally biased region" description="Polar residues" evidence="1">
    <location>
        <begin position="290"/>
        <end position="305"/>
    </location>
</feature>
<evidence type="ECO:0000313" key="5">
    <source>
        <dbReference type="Proteomes" id="UP001153555"/>
    </source>
</evidence>
<dbReference type="AlphaFoldDB" id="A0A9N7MTJ0"/>
<dbReference type="Pfam" id="PF14392">
    <property type="entry name" value="zf-CCHC_4"/>
    <property type="match status" value="1"/>
</dbReference>
<keyword evidence="5" id="KW-1185">Reference proteome</keyword>
<evidence type="ECO:0000313" key="4">
    <source>
        <dbReference type="EMBL" id="CAA0819387.1"/>
    </source>
</evidence>
<organism evidence="4 5">
    <name type="scientific">Striga hermonthica</name>
    <name type="common">Purple witchweed</name>
    <name type="synonym">Buchnera hermonthica</name>
    <dbReference type="NCBI Taxonomy" id="68872"/>
    <lineage>
        <taxon>Eukaryota</taxon>
        <taxon>Viridiplantae</taxon>
        <taxon>Streptophyta</taxon>
        <taxon>Embryophyta</taxon>
        <taxon>Tracheophyta</taxon>
        <taxon>Spermatophyta</taxon>
        <taxon>Magnoliopsida</taxon>
        <taxon>eudicotyledons</taxon>
        <taxon>Gunneridae</taxon>
        <taxon>Pentapetalae</taxon>
        <taxon>asterids</taxon>
        <taxon>lamiids</taxon>
        <taxon>Lamiales</taxon>
        <taxon>Orobanchaceae</taxon>
        <taxon>Buchnereae</taxon>
        <taxon>Striga</taxon>
    </lineage>
</organism>
<dbReference type="InterPro" id="IPR025836">
    <property type="entry name" value="Zn_knuckle_CX2CX4HX4C"/>
</dbReference>
<evidence type="ECO:0000259" key="3">
    <source>
        <dbReference type="Pfam" id="PF14392"/>
    </source>
</evidence>
<dbReference type="PANTHER" id="PTHR31286:SF178">
    <property type="entry name" value="DUF4283 DOMAIN-CONTAINING PROTEIN"/>
    <property type="match status" value="1"/>
</dbReference>
<dbReference type="EMBL" id="CACSLK010018944">
    <property type="protein sequence ID" value="CAA0819387.1"/>
    <property type="molecule type" value="Genomic_DNA"/>
</dbReference>
<evidence type="ECO:0000259" key="2">
    <source>
        <dbReference type="Pfam" id="PF14111"/>
    </source>
</evidence>
<feature type="region of interest" description="Disordered" evidence="1">
    <location>
        <begin position="265"/>
        <end position="305"/>
    </location>
</feature>
<dbReference type="InterPro" id="IPR025558">
    <property type="entry name" value="DUF4283"/>
</dbReference>
<accession>A0A9N7MTJ0</accession>
<proteinExistence type="predicted"/>